<dbReference type="InterPro" id="IPR003768">
    <property type="entry name" value="ScpA"/>
</dbReference>
<feature type="region of interest" description="Disordered" evidence="2">
    <location>
        <begin position="255"/>
        <end position="307"/>
    </location>
</feature>
<dbReference type="EMBL" id="NRRL01000021">
    <property type="protein sequence ID" value="MBK1668347.1"/>
    <property type="molecule type" value="Genomic_DNA"/>
</dbReference>
<keyword evidence="4" id="KW-1185">Reference proteome</keyword>
<dbReference type="RefSeq" id="WP_200340652.1">
    <property type="nucleotide sequence ID" value="NZ_NRRL01000021.1"/>
</dbReference>
<sequence>MSNVVPFEEDPPRRDADGNPERLVVDLGGFEGPIDVLLQLARDQKVDITQLSILSLAEQYLAFVRAARRLRLELAADYLVMAAWLAYLKSRLLLPEQESQEEEPSGAEMAAALRFQLQRLQAMQDAGKKLMARPRLGQEVFARGEPMEIPVVDRPSYQCSLYELLQAYARQKVHHEPESLRVDPHDLYSVEDALGRLKRLLGVAPTWSTLAAFLPPGMDSGLRRRSAFAATFAASLEMVRDGKVDLRQDETFGPIFLRPRAPEDADQEAGEVGPADGDGDDGGGDGGGDDDEGVGGNHGGGDGGRPA</sequence>
<feature type="compositionally biased region" description="Acidic residues" evidence="2">
    <location>
        <begin position="277"/>
        <end position="293"/>
    </location>
</feature>
<evidence type="ECO:0000313" key="3">
    <source>
        <dbReference type="EMBL" id="MBK1668347.1"/>
    </source>
</evidence>
<dbReference type="Proteomes" id="UP001296873">
    <property type="component" value="Unassembled WGS sequence"/>
</dbReference>
<dbReference type="PANTHER" id="PTHR33969:SF2">
    <property type="entry name" value="SEGREGATION AND CONDENSATION PROTEIN A"/>
    <property type="match status" value="1"/>
</dbReference>
<evidence type="ECO:0000313" key="4">
    <source>
        <dbReference type="Proteomes" id="UP001296873"/>
    </source>
</evidence>
<evidence type="ECO:0000256" key="2">
    <source>
        <dbReference type="SAM" id="MobiDB-lite"/>
    </source>
</evidence>
<name>A0ABS1DEI6_9PROT</name>
<protein>
    <recommendedName>
        <fullName evidence="1">Segregation and condensation protein A</fullName>
    </recommendedName>
</protein>
<comment type="caution">
    <text evidence="3">The sequence shown here is derived from an EMBL/GenBank/DDBJ whole genome shotgun (WGS) entry which is preliminary data.</text>
</comment>
<evidence type="ECO:0000256" key="1">
    <source>
        <dbReference type="ARBA" id="ARBA00044777"/>
    </source>
</evidence>
<feature type="compositionally biased region" description="Gly residues" evidence="2">
    <location>
        <begin position="294"/>
        <end position="307"/>
    </location>
</feature>
<dbReference type="PANTHER" id="PTHR33969">
    <property type="entry name" value="SEGREGATION AND CONDENSATION PROTEIN A"/>
    <property type="match status" value="1"/>
</dbReference>
<organism evidence="3 4">
    <name type="scientific">Rhodovibrio sodomensis</name>
    <dbReference type="NCBI Taxonomy" id="1088"/>
    <lineage>
        <taxon>Bacteria</taxon>
        <taxon>Pseudomonadati</taxon>
        <taxon>Pseudomonadota</taxon>
        <taxon>Alphaproteobacteria</taxon>
        <taxon>Rhodospirillales</taxon>
        <taxon>Rhodovibrionaceae</taxon>
        <taxon>Rhodovibrio</taxon>
    </lineage>
</organism>
<dbReference type="Gene3D" id="6.10.250.2410">
    <property type="match status" value="1"/>
</dbReference>
<reference evidence="3 4" key="1">
    <citation type="journal article" date="2020" name="Microorganisms">
        <title>Osmotic Adaptation and Compatible Solute Biosynthesis of Phototrophic Bacteria as Revealed from Genome Analyses.</title>
        <authorList>
            <person name="Imhoff J.F."/>
            <person name="Rahn T."/>
            <person name="Kunzel S."/>
            <person name="Keller A."/>
            <person name="Neulinger S.C."/>
        </authorList>
    </citation>
    <scope>NUCLEOTIDE SEQUENCE [LARGE SCALE GENOMIC DNA]</scope>
    <source>
        <strain evidence="3 4">DSM 9895</strain>
    </source>
</reference>
<accession>A0ABS1DEI6</accession>
<dbReference type="Pfam" id="PF02616">
    <property type="entry name" value="SMC_ScpA"/>
    <property type="match status" value="1"/>
</dbReference>
<gene>
    <name evidence="3" type="ORF">CKO28_09905</name>
</gene>
<proteinExistence type="predicted"/>